<organism evidence="1 2">
    <name type="scientific">Popillia japonica</name>
    <name type="common">Japanese beetle</name>
    <dbReference type="NCBI Taxonomy" id="7064"/>
    <lineage>
        <taxon>Eukaryota</taxon>
        <taxon>Metazoa</taxon>
        <taxon>Ecdysozoa</taxon>
        <taxon>Arthropoda</taxon>
        <taxon>Hexapoda</taxon>
        <taxon>Insecta</taxon>
        <taxon>Pterygota</taxon>
        <taxon>Neoptera</taxon>
        <taxon>Endopterygota</taxon>
        <taxon>Coleoptera</taxon>
        <taxon>Polyphaga</taxon>
        <taxon>Scarabaeiformia</taxon>
        <taxon>Scarabaeidae</taxon>
        <taxon>Rutelinae</taxon>
        <taxon>Popillia</taxon>
    </lineage>
</organism>
<sequence length="77" mass="8562">MGMLGPPHTSYIWIRLSETIVGSGHLTLRHTSLYDHIAHLRSDIGSDIRLGCKGSASSSIFYAMCLEHTHYIATTFK</sequence>
<proteinExistence type="predicted"/>
<reference evidence="1 2" key="1">
    <citation type="journal article" date="2024" name="BMC Genomics">
        <title>De novo assembly and annotation of Popillia japonica's genome with initial clues to its potential as an invasive pest.</title>
        <authorList>
            <person name="Cucini C."/>
            <person name="Boschi S."/>
            <person name="Funari R."/>
            <person name="Cardaioli E."/>
            <person name="Iannotti N."/>
            <person name="Marturano G."/>
            <person name="Paoli F."/>
            <person name="Bruttini M."/>
            <person name="Carapelli A."/>
            <person name="Frati F."/>
            <person name="Nardi F."/>
        </authorList>
    </citation>
    <scope>NUCLEOTIDE SEQUENCE [LARGE SCALE GENOMIC DNA]</scope>
    <source>
        <strain evidence="1">DMR45628</strain>
    </source>
</reference>
<evidence type="ECO:0000313" key="1">
    <source>
        <dbReference type="EMBL" id="KAK9718138.1"/>
    </source>
</evidence>
<dbReference type="EMBL" id="JASPKY010000231">
    <property type="protein sequence ID" value="KAK9718138.1"/>
    <property type="molecule type" value="Genomic_DNA"/>
</dbReference>
<gene>
    <name evidence="1" type="ORF">QE152_g23368</name>
</gene>
<protein>
    <submittedName>
        <fullName evidence="1">Uncharacterized protein</fullName>
    </submittedName>
</protein>
<dbReference type="Proteomes" id="UP001458880">
    <property type="component" value="Unassembled WGS sequence"/>
</dbReference>
<keyword evidence="2" id="KW-1185">Reference proteome</keyword>
<name>A0AAW1KI42_POPJA</name>
<evidence type="ECO:0000313" key="2">
    <source>
        <dbReference type="Proteomes" id="UP001458880"/>
    </source>
</evidence>
<dbReference type="AlphaFoldDB" id="A0AAW1KI42"/>
<accession>A0AAW1KI42</accession>
<comment type="caution">
    <text evidence="1">The sequence shown here is derived from an EMBL/GenBank/DDBJ whole genome shotgun (WGS) entry which is preliminary data.</text>
</comment>